<evidence type="ECO:0000313" key="5">
    <source>
        <dbReference type="EMBL" id="AOS85534.1"/>
    </source>
</evidence>
<dbReference type="GeneID" id="29292396"/>
<name>A0A1D8D5E6_9EUKA</name>
<dbReference type="RefSeq" id="YP_009308396.1">
    <property type="nucleotide sequence ID" value="NC_031417.1"/>
</dbReference>
<dbReference type="SUPFAM" id="SSF46946">
    <property type="entry name" value="S13-like H2TH domain"/>
    <property type="match status" value="1"/>
</dbReference>
<evidence type="ECO:0000256" key="1">
    <source>
        <dbReference type="ARBA" id="ARBA00008080"/>
    </source>
</evidence>
<keyword evidence="5" id="KW-0496">Mitochondrion</keyword>
<reference evidence="5" key="1">
    <citation type="submission" date="2016-07" db="EMBL/GenBank/DDBJ databases">
        <title>Evolution of an obligate endosymbiont from a free-living kinetoplastid protist.</title>
        <authorList>
            <person name="Tanifuji G."/>
            <person name="Curtis B.A."/>
            <person name="Cenci U."/>
            <person name="David V."/>
            <person name="Dean S."/>
            <person name="Fiala I."/>
            <person name="Flegontov P."/>
            <person name="Kelly S."/>
            <person name="Johnson-MacKinnon J."/>
            <person name="Moog D."/>
            <person name="Nakayama T."/>
            <person name="Onodera N.T."/>
            <person name="Inagaki Y."/>
            <person name="Hashimoto T."/>
            <person name="Gull K."/>
            <person name="Lukes J."/>
            <person name="Archibald J.M."/>
        </authorList>
    </citation>
    <scope>NUCLEOTIDE SEQUENCE</scope>
</reference>
<accession>A0A1D8D5E6</accession>
<dbReference type="InterPro" id="IPR027437">
    <property type="entry name" value="Rbsml_uS13_C"/>
</dbReference>
<dbReference type="InterPro" id="IPR001892">
    <property type="entry name" value="Ribosomal_uS13"/>
</dbReference>
<organism evidence="5">
    <name type="scientific">Paramoeba pemaquidensis</name>
    <dbReference type="NCBI Taxonomy" id="180228"/>
    <lineage>
        <taxon>Eukaryota</taxon>
        <taxon>Amoebozoa</taxon>
        <taxon>Discosea</taxon>
        <taxon>Flabellinia</taxon>
        <taxon>Dactylopodida</taxon>
        <taxon>Paramoebidae</taxon>
        <taxon>Paramoeba</taxon>
    </lineage>
</organism>
<geneLocation type="mitochondrion" evidence="5"/>
<dbReference type="GO" id="GO:0006412">
    <property type="term" value="P:translation"/>
    <property type="evidence" value="ECO:0007669"/>
    <property type="project" value="InterPro"/>
</dbReference>
<dbReference type="EMBL" id="KX611830">
    <property type="protein sequence ID" value="AOS85534.1"/>
    <property type="molecule type" value="Genomic_DNA"/>
</dbReference>
<dbReference type="GO" id="GO:0003723">
    <property type="term" value="F:RNA binding"/>
    <property type="evidence" value="ECO:0007669"/>
    <property type="project" value="InterPro"/>
</dbReference>
<dbReference type="GO" id="GO:1990904">
    <property type="term" value="C:ribonucleoprotein complex"/>
    <property type="evidence" value="ECO:0007669"/>
    <property type="project" value="UniProtKB-KW"/>
</dbReference>
<evidence type="ECO:0000256" key="3">
    <source>
        <dbReference type="ARBA" id="ARBA00023274"/>
    </source>
</evidence>
<sequence length="104" mass="12291">MNFKNFCINFFNIGENKANIISIKYGLNKKKHSNVIKKVNFKNSIEQFIITNTEQKDVILKNLNFNKKKLIDNKSYRGYRLIRGLPVKNQRTKTNSRTARKLKI</sequence>
<dbReference type="Gene3D" id="4.10.910.10">
    <property type="entry name" value="30s ribosomal protein s13, domain 2"/>
    <property type="match status" value="1"/>
</dbReference>
<proteinExistence type="inferred from homology"/>
<dbReference type="GO" id="GO:0003735">
    <property type="term" value="F:structural constituent of ribosome"/>
    <property type="evidence" value="ECO:0007669"/>
    <property type="project" value="InterPro"/>
</dbReference>
<evidence type="ECO:0000256" key="4">
    <source>
        <dbReference type="RuleBase" id="RU003830"/>
    </source>
</evidence>
<keyword evidence="2 4" id="KW-0689">Ribosomal protein</keyword>
<dbReference type="Pfam" id="PF00416">
    <property type="entry name" value="Ribosomal_S13"/>
    <property type="match status" value="1"/>
</dbReference>
<evidence type="ECO:0000256" key="2">
    <source>
        <dbReference type="ARBA" id="ARBA00022980"/>
    </source>
</evidence>
<dbReference type="AlphaFoldDB" id="A0A1D8D5E6"/>
<keyword evidence="3 4" id="KW-0687">Ribonucleoprotein</keyword>
<dbReference type="PIRSF" id="PIRSF002134">
    <property type="entry name" value="Ribosomal_S13"/>
    <property type="match status" value="1"/>
</dbReference>
<protein>
    <submittedName>
        <fullName evidence="5">Ribosomal protein small subunit 13</fullName>
    </submittedName>
</protein>
<dbReference type="InterPro" id="IPR010979">
    <property type="entry name" value="Ribosomal_uS13-like_H2TH"/>
</dbReference>
<dbReference type="PROSITE" id="PS50159">
    <property type="entry name" value="RIBOSOMAL_S13_2"/>
    <property type="match status" value="1"/>
</dbReference>
<dbReference type="GO" id="GO:0005840">
    <property type="term" value="C:ribosome"/>
    <property type="evidence" value="ECO:0007669"/>
    <property type="project" value="UniProtKB-KW"/>
</dbReference>
<gene>
    <name evidence="5" type="primary">rps13</name>
</gene>
<comment type="similarity">
    <text evidence="1 4">Belongs to the universal ribosomal protein uS13 family.</text>
</comment>